<comment type="subcellular location">
    <subcellularLocation>
        <location evidence="2">Cytoplasm</location>
    </subcellularLocation>
</comment>
<feature type="region of interest" description="Disordered" evidence="17">
    <location>
        <begin position="41"/>
        <end position="68"/>
    </location>
</feature>
<dbReference type="eggNOG" id="KOG0589">
    <property type="taxonomic scope" value="Eukaryota"/>
</dbReference>
<protein>
    <recommendedName>
        <fullName evidence="4">non-specific serine/threonine protein kinase</fullName>
        <ecNumber evidence="4">2.7.11.1</ecNumber>
    </recommendedName>
</protein>
<name>Q16QA3_AEDAE</name>
<dbReference type="Gene3D" id="3.30.200.20">
    <property type="entry name" value="Phosphorylase Kinase, domain 1"/>
    <property type="match status" value="1"/>
</dbReference>
<dbReference type="SUPFAM" id="SSF50985">
    <property type="entry name" value="RCC1/BLIP-II"/>
    <property type="match status" value="1"/>
</dbReference>
<dbReference type="InterPro" id="IPR000408">
    <property type="entry name" value="Reg_chr_condens"/>
</dbReference>
<evidence type="ECO:0000256" key="4">
    <source>
        <dbReference type="ARBA" id="ARBA00012513"/>
    </source>
</evidence>
<dbReference type="InterPro" id="IPR011009">
    <property type="entry name" value="Kinase-like_dom_sf"/>
</dbReference>
<keyword evidence="12" id="KW-0418">Kinase</keyword>
<dbReference type="FunFam" id="3.30.200.20:FF:000097">
    <property type="entry name" value="Probable serine/threonine-protein kinase nek1"/>
    <property type="match status" value="1"/>
</dbReference>
<organism evidence="19 20">
    <name type="scientific">Aedes aegypti</name>
    <name type="common">Yellowfever mosquito</name>
    <name type="synonym">Culex aegypti</name>
    <dbReference type="NCBI Taxonomy" id="7159"/>
    <lineage>
        <taxon>Eukaryota</taxon>
        <taxon>Metazoa</taxon>
        <taxon>Ecdysozoa</taxon>
        <taxon>Arthropoda</taxon>
        <taxon>Hexapoda</taxon>
        <taxon>Insecta</taxon>
        <taxon>Pterygota</taxon>
        <taxon>Neoptera</taxon>
        <taxon>Endopterygota</taxon>
        <taxon>Diptera</taxon>
        <taxon>Nematocera</taxon>
        <taxon>Culicoidea</taxon>
        <taxon>Culicidae</taxon>
        <taxon>Culicinae</taxon>
        <taxon>Aedini</taxon>
        <taxon>Aedes</taxon>
        <taxon>Stegomyia</taxon>
    </lineage>
</organism>
<dbReference type="PhylomeDB" id="Q16QA3"/>
<dbReference type="OMA" id="CNDQCTI"/>
<evidence type="ECO:0000256" key="3">
    <source>
        <dbReference type="ARBA" id="ARBA00010886"/>
    </source>
</evidence>
<dbReference type="PRINTS" id="PR00633">
    <property type="entry name" value="RCCNDNSATION"/>
</dbReference>
<dbReference type="HOGENOM" id="CLU_000288_123_1_1"/>
<dbReference type="Pfam" id="PF25390">
    <property type="entry name" value="WD40_RLD"/>
    <property type="match status" value="1"/>
</dbReference>
<dbReference type="PROSITE" id="PS50012">
    <property type="entry name" value="RCC1_3"/>
    <property type="match status" value="4"/>
</dbReference>
<dbReference type="InterPro" id="IPR017441">
    <property type="entry name" value="Protein_kinase_ATP_BS"/>
</dbReference>
<evidence type="ECO:0000256" key="2">
    <source>
        <dbReference type="ARBA" id="ARBA00004496"/>
    </source>
</evidence>
<dbReference type="PROSITE" id="PS00108">
    <property type="entry name" value="PROTEIN_KINASE_ST"/>
    <property type="match status" value="1"/>
</dbReference>
<dbReference type="EC" id="2.7.11.1" evidence="4"/>
<comment type="similarity">
    <text evidence="3">Belongs to the protein kinase superfamily. NEK Ser/Thr protein kinase family. NIMA subfamily.</text>
</comment>
<evidence type="ECO:0000256" key="13">
    <source>
        <dbReference type="ARBA" id="ARBA00022840"/>
    </source>
</evidence>
<proteinExistence type="inferred from homology"/>
<feature type="repeat" description="RCC1" evidence="15">
    <location>
        <begin position="648"/>
        <end position="699"/>
    </location>
</feature>
<evidence type="ECO:0000256" key="6">
    <source>
        <dbReference type="ARBA" id="ARBA00022527"/>
    </source>
</evidence>
<dbReference type="GO" id="GO:0046872">
    <property type="term" value="F:metal ion binding"/>
    <property type="evidence" value="ECO:0007669"/>
    <property type="project" value="UniProtKB-KW"/>
</dbReference>
<dbReference type="InterPro" id="IPR000719">
    <property type="entry name" value="Prot_kinase_dom"/>
</dbReference>
<dbReference type="GO" id="GO:0004674">
    <property type="term" value="F:protein serine/threonine kinase activity"/>
    <property type="evidence" value="ECO:0007669"/>
    <property type="project" value="UniProtKB-KW"/>
</dbReference>
<dbReference type="EMBL" id="CH477755">
    <property type="protein sequence ID" value="EAT36585.1"/>
    <property type="molecule type" value="Genomic_DNA"/>
</dbReference>
<keyword evidence="7" id="KW-0597">Phosphoprotein</keyword>
<dbReference type="Gene3D" id="2.130.10.30">
    <property type="entry name" value="Regulator of chromosome condensation 1/beta-lactamase-inhibitor protein II"/>
    <property type="match status" value="2"/>
</dbReference>
<evidence type="ECO:0000256" key="17">
    <source>
        <dbReference type="SAM" id="MobiDB-lite"/>
    </source>
</evidence>
<dbReference type="Pfam" id="PF00069">
    <property type="entry name" value="Pkinase"/>
    <property type="match status" value="1"/>
</dbReference>
<reference evidence="19" key="2">
    <citation type="journal article" date="2007" name="Science">
        <title>Genome sequence of Aedes aegypti, a major arbovirus vector.</title>
        <authorList>
            <person name="Nene V."/>
            <person name="Wortman J.R."/>
            <person name="Lawson D."/>
            <person name="Haas B."/>
            <person name="Kodira C."/>
            <person name="Tu Z.J."/>
            <person name="Loftus B."/>
            <person name="Xi Z."/>
            <person name="Megy K."/>
            <person name="Grabherr M."/>
            <person name="Ren Q."/>
            <person name="Zdobnov E.M."/>
            <person name="Lobo N.F."/>
            <person name="Campbell K.S."/>
            <person name="Brown S.E."/>
            <person name="Bonaldo M.F."/>
            <person name="Zhu J."/>
            <person name="Sinkins S.P."/>
            <person name="Hogenkamp D.G."/>
            <person name="Amedeo P."/>
            <person name="Arensburger P."/>
            <person name="Atkinson P.W."/>
            <person name="Bidwell S."/>
            <person name="Biedler J."/>
            <person name="Birney E."/>
            <person name="Bruggner R.V."/>
            <person name="Costas J."/>
            <person name="Coy M.R."/>
            <person name="Crabtree J."/>
            <person name="Crawford M."/>
            <person name="Debruyn B."/>
            <person name="Decaprio D."/>
            <person name="Eiglmeier K."/>
            <person name="Eisenstadt E."/>
            <person name="El-Dorry H."/>
            <person name="Gelbart W.M."/>
            <person name="Gomes S.L."/>
            <person name="Hammond M."/>
            <person name="Hannick L.I."/>
            <person name="Hogan J.R."/>
            <person name="Holmes M.H."/>
            <person name="Jaffe D."/>
            <person name="Johnston J.S."/>
            <person name="Kennedy R.C."/>
            <person name="Koo H."/>
            <person name="Kravitz S."/>
            <person name="Kriventseva E.V."/>
            <person name="Kulp D."/>
            <person name="Labutti K."/>
            <person name="Lee E."/>
            <person name="Li S."/>
            <person name="Lovin D.D."/>
            <person name="Mao C."/>
            <person name="Mauceli E."/>
            <person name="Menck C.F."/>
            <person name="Miller J.R."/>
            <person name="Montgomery P."/>
            <person name="Mori A."/>
            <person name="Nascimento A.L."/>
            <person name="Naveira H.F."/>
            <person name="Nusbaum C."/>
            <person name="O'leary S."/>
            <person name="Orvis J."/>
            <person name="Pertea M."/>
            <person name="Quesneville H."/>
            <person name="Reidenbach K.R."/>
            <person name="Rogers Y.H."/>
            <person name="Roth C.W."/>
            <person name="Schneider J.R."/>
            <person name="Schatz M."/>
            <person name="Shumway M."/>
            <person name="Stanke M."/>
            <person name="Stinson E.O."/>
            <person name="Tubio J.M."/>
            <person name="Vanzee J.P."/>
            <person name="Verjovski-Almeida S."/>
            <person name="Werner D."/>
            <person name="White O."/>
            <person name="Wyder S."/>
            <person name="Zeng Q."/>
            <person name="Zhao Q."/>
            <person name="Zhao Y."/>
            <person name="Hill C.A."/>
            <person name="Raikhel A.S."/>
            <person name="Soares M.B."/>
            <person name="Knudson D.L."/>
            <person name="Lee N.H."/>
            <person name="Galagan J."/>
            <person name="Salzberg S.L."/>
            <person name="Paulsen I.T."/>
            <person name="Dimopoulos G."/>
            <person name="Collins F.H."/>
            <person name="Birren B."/>
            <person name="Fraser-Liggett C.M."/>
            <person name="Severson D.W."/>
        </authorList>
    </citation>
    <scope>NUCLEOTIDE SEQUENCE [LARGE SCALE GENOMIC DNA]</scope>
    <source>
        <strain evidence="19">Liverpool</strain>
    </source>
</reference>
<dbReference type="PROSITE" id="PS50011">
    <property type="entry name" value="PROTEIN_KINASE_DOM"/>
    <property type="match status" value="1"/>
</dbReference>
<dbReference type="PaxDb" id="7159-AAEL011344-PA"/>
<keyword evidence="14" id="KW-0460">Magnesium</keyword>
<evidence type="ECO:0000259" key="18">
    <source>
        <dbReference type="PROSITE" id="PS50011"/>
    </source>
</evidence>
<reference evidence="19" key="1">
    <citation type="submission" date="2005-10" db="EMBL/GenBank/DDBJ databases">
        <authorList>
            <person name="Loftus B.J."/>
            <person name="Nene V.M."/>
            <person name="Hannick L.I."/>
            <person name="Bidwell S."/>
            <person name="Haas B."/>
            <person name="Amedeo P."/>
            <person name="Orvis J."/>
            <person name="Wortman J.R."/>
            <person name="White O.R."/>
            <person name="Salzberg S."/>
            <person name="Shumway M."/>
            <person name="Koo H."/>
            <person name="Zhao Y."/>
            <person name="Holmes M."/>
            <person name="Miller J."/>
            <person name="Schatz M."/>
            <person name="Pop M."/>
            <person name="Pai G."/>
            <person name="Utterback T."/>
            <person name="Rogers Y.-H."/>
            <person name="Kravitz S."/>
            <person name="Fraser C.M."/>
        </authorList>
    </citation>
    <scope>NUCLEOTIDE SEQUENCE</scope>
    <source>
        <strain evidence="19">Liverpool</strain>
    </source>
</reference>
<dbReference type="PANTHER" id="PTHR44535:SF5">
    <property type="entry name" value="PROTEIN KINASE DOMAIN-CONTAINING PROTEIN"/>
    <property type="match status" value="1"/>
</dbReference>
<accession>Q16QA3</accession>
<evidence type="ECO:0000256" key="8">
    <source>
        <dbReference type="ARBA" id="ARBA00022679"/>
    </source>
</evidence>
<dbReference type="FunFam" id="1.10.510.10:FF:000602">
    <property type="entry name" value="serine/threonine-protein kinase Nek9"/>
    <property type="match status" value="1"/>
</dbReference>
<evidence type="ECO:0000256" key="7">
    <source>
        <dbReference type="ARBA" id="ARBA00022553"/>
    </source>
</evidence>
<reference evidence="19" key="3">
    <citation type="submission" date="2012-09" db="EMBL/GenBank/DDBJ databases">
        <authorList>
            <consortium name="VectorBase"/>
        </authorList>
    </citation>
    <scope>NUCLEOTIDE SEQUENCE</scope>
    <source>
        <strain evidence="19">Liverpool</strain>
    </source>
</reference>
<dbReference type="InterPro" id="IPR058923">
    <property type="entry name" value="RCC1-like_dom"/>
</dbReference>
<dbReference type="Gene3D" id="1.10.510.10">
    <property type="entry name" value="Transferase(Phosphotransferase) domain 1"/>
    <property type="match status" value="1"/>
</dbReference>
<evidence type="ECO:0000313" key="19">
    <source>
        <dbReference type="EMBL" id="EAT36585.1"/>
    </source>
</evidence>
<gene>
    <name evidence="19" type="ORF">AaeL_AAEL011344</name>
</gene>
<evidence type="ECO:0000256" key="16">
    <source>
        <dbReference type="PROSITE-ProRule" id="PRU10141"/>
    </source>
</evidence>
<dbReference type="InterPro" id="IPR009091">
    <property type="entry name" value="RCC1/BLIP-II"/>
</dbReference>
<dbReference type="InterPro" id="IPR008271">
    <property type="entry name" value="Ser/Thr_kinase_AS"/>
</dbReference>
<feature type="domain" description="Protein kinase" evidence="18">
    <location>
        <begin position="72"/>
        <end position="328"/>
    </location>
</feature>
<feature type="repeat" description="RCC1" evidence="15">
    <location>
        <begin position="542"/>
        <end position="595"/>
    </location>
</feature>
<keyword evidence="13 16" id="KW-0067">ATP-binding</keyword>
<dbReference type="PROSITE" id="PS00107">
    <property type="entry name" value="PROTEIN_KINASE_ATP"/>
    <property type="match status" value="1"/>
</dbReference>
<keyword evidence="11 16" id="KW-0547">Nucleotide-binding</keyword>
<evidence type="ECO:0000313" key="20">
    <source>
        <dbReference type="Proteomes" id="UP000682892"/>
    </source>
</evidence>
<dbReference type="GO" id="GO:0005524">
    <property type="term" value="F:ATP binding"/>
    <property type="evidence" value="ECO:0007669"/>
    <property type="project" value="UniProtKB-UniRule"/>
</dbReference>
<feature type="repeat" description="RCC1" evidence="15">
    <location>
        <begin position="437"/>
        <end position="489"/>
    </location>
</feature>
<keyword evidence="6" id="KW-0723">Serine/threonine-protein kinase</keyword>
<evidence type="ECO:0000256" key="15">
    <source>
        <dbReference type="PROSITE-ProRule" id="PRU00235"/>
    </source>
</evidence>
<dbReference type="PANTHER" id="PTHR44535">
    <property type="entry name" value="PROTEIN CBG16200"/>
    <property type="match status" value="1"/>
</dbReference>
<evidence type="ECO:0000256" key="1">
    <source>
        <dbReference type="ARBA" id="ARBA00001946"/>
    </source>
</evidence>
<evidence type="ECO:0000256" key="10">
    <source>
        <dbReference type="ARBA" id="ARBA00022737"/>
    </source>
</evidence>
<dbReference type="VEuPathDB" id="VectorBase:AAEL009960"/>
<dbReference type="InterPro" id="IPR051997">
    <property type="entry name" value="STK_NEK"/>
</dbReference>
<dbReference type="SMART" id="SM00220">
    <property type="entry name" value="S_TKc"/>
    <property type="match status" value="1"/>
</dbReference>
<evidence type="ECO:0000256" key="5">
    <source>
        <dbReference type="ARBA" id="ARBA00022490"/>
    </source>
</evidence>
<keyword evidence="10" id="KW-0677">Repeat</keyword>
<dbReference type="GO" id="GO:0005737">
    <property type="term" value="C:cytoplasm"/>
    <property type="evidence" value="ECO:0007669"/>
    <property type="project" value="UniProtKB-SubCell"/>
</dbReference>
<dbReference type="STRING" id="7159.Q16QA3"/>
<keyword evidence="5" id="KW-0963">Cytoplasm</keyword>
<evidence type="ECO:0000256" key="12">
    <source>
        <dbReference type="ARBA" id="ARBA00022777"/>
    </source>
</evidence>
<feature type="region of interest" description="Disordered" evidence="17">
    <location>
        <begin position="1"/>
        <end position="24"/>
    </location>
</feature>
<evidence type="ECO:0000256" key="14">
    <source>
        <dbReference type="ARBA" id="ARBA00022842"/>
    </source>
</evidence>
<dbReference type="CDD" id="cd08215">
    <property type="entry name" value="STKc_Nek"/>
    <property type="match status" value="1"/>
</dbReference>
<feature type="repeat" description="RCC1" evidence="15">
    <location>
        <begin position="490"/>
        <end position="541"/>
    </location>
</feature>
<evidence type="ECO:0000256" key="9">
    <source>
        <dbReference type="ARBA" id="ARBA00022723"/>
    </source>
</evidence>
<keyword evidence="9" id="KW-0479">Metal-binding</keyword>
<evidence type="ECO:0000256" key="11">
    <source>
        <dbReference type="ARBA" id="ARBA00022741"/>
    </source>
</evidence>
<comment type="cofactor">
    <cofactor evidence="1">
        <name>Mg(2+)</name>
        <dbReference type="ChEBI" id="CHEBI:18420"/>
    </cofactor>
</comment>
<dbReference type="SUPFAM" id="SSF56112">
    <property type="entry name" value="Protein kinase-like (PK-like)"/>
    <property type="match status" value="1"/>
</dbReference>
<dbReference type="Proteomes" id="UP000682892">
    <property type="component" value="Unassembled WGS sequence"/>
</dbReference>
<keyword evidence="8" id="KW-0808">Transferase</keyword>
<feature type="binding site" evidence="16">
    <location>
        <position position="101"/>
    </location>
    <ligand>
        <name>ATP</name>
        <dbReference type="ChEBI" id="CHEBI:30616"/>
    </ligand>
</feature>
<sequence length="803" mass="88464">MQQSQPVTKKVTISTTHPKANKSSLTDLSTLSRFKDLTLSEQKSLDESSLQNSDTPKDSGNESENEIELSGYRRVRTVGQGSFGVAVLYERLSDGQVVVMKQINLSDLTKSERDLAMNEVEVFSKLHHPNIIAYLGSFVRGDCLFIEMEYADKGTLAQILIEKSQGERLPERFILNIFEQITSAINYMHSQNILHRDLKTANVFLNKRGIVKIGDFGISKIMNTRIHAQTVLGTPYYFSPEMCEGKEYDEKSDIWALGCVVGEMACFKKAFTASNLSELVSKIMSGKYVPLPDGYSDTLKHVLSLMLQINPADRPSADEILQYWIPLIYRNLGKNDGFKYVAVDYDSKSSMMSTLKDKTSSLNSAVTAPLMGTATRDYMEASTATTSNLPLVERSVLYQLKSFGSATSLIPLQLPPTGKIRQIATNGAHFVAVMYDGSVFTWGEGNKGQLGHNALETWRHYPTKVDAIQRYNVVGVATGNGFTLFWTNLGVVLSCGDNSSGCLGHGNQISLLVPKIVQKLNNIRIRQVACGSQHVVALSDGGHLYTWGSSNDGALGLGKQMLVSTEPRRLIISQMIQNIREIYCGPDCTVILTEGGSCYCCGSNRHNRLGFGMKITQLTALQKVTFVAEKILSVSVAETSGAFLIEGNYVITTGENNNGQRGLGHPDENGEPTMVKSLMSRFITKIKCHSTYMVAISDDNCVLFWGTRLGIPDTDVNSSLENSTNNNHPNRVPDCTSIGNSTAAFTNFLTSVYKYETILDPIDILALYSSKDQQNKGSFVKLMDIHPLMHSVLILVDTTCPLV</sequence>
<dbReference type="AlphaFoldDB" id="Q16QA3"/>